<dbReference type="Proteomes" id="UP000007437">
    <property type="component" value="Chromosome"/>
</dbReference>
<accession>E5AMB3</accession>
<dbReference type="KEGG" id="brh:RBRH_03332"/>
<dbReference type="STRING" id="882378.RBRH_03332"/>
<dbReference type="HOGENOM" id="CLU_3115590_0_0_4"/>
<evidence type="ECO:0000313" key="2">
    <source>
        <dbReference type="Proteomes" id="UP000007437"/>
    </source>
</evidence>
<gene>
    <name evidence="1" type="ordered locus">RBRH_03332</name>
</gene>
<name>E5AMB3_MYCRK</name>
<dbReference type="AlphaFoldDB" id="E5AMB3"/>
<proteinExistence type="predicted"/>
<sequence length="50" mass="5922">MVAELLLNLEPNPLPVTWWDNSSQQKAASHASDERRRRPIVDWIKARLRR</sequence>
<organism evidence="1 2">
    <name type="scientific">Mycetohabitans rhizoxinica (strain DSM 19002 / CIP 109453 / HKI 454)</name>
    <name type="common">Paraburkholderia rhizoxinica</name>
    <dbReference type="NCBI Taxonomy" id="882378"/>
    <lineage>
        <taxon>Bacteria</taxon>
        <taxon>Pseudomonadati</taxon>
        <taxon>Pseudomonadota</taxon>
        <taxon>Betaproteobacteria</taxon>
        <taxon>Burkholderiales</taxon>
        <taxon>Burkholderiaceae</taxon>
        <taxon>Mycetohabitans</taxon>
    </lineage>
</organism>
<reference evidence="1 2" key="1">
    <citation type="journal article" date="2011" name="J. Bacteriol.">
        <title>Complete genome sequence of Burkholderia rhizoxinica, an endosymbiont of Rhizopus microsporus.</title>
        <authorList>
            <person name="Lackner G."/>
            <person name="Moebius N."/>
            <person name="Partida-Martinez L."/>
            <person name="Hertweck C."/>
        </authorList>
    </citation>
    <scope>NUCLEOTIDE SEQUENCE [LARGE SCALE GENOMIC DNA]</scope>
    <source>
        <strain evidence="2">DSM 19002 / CIP 109453 / HKI 454</strain>
    </source>
</reference>
<evidence type="ECO:0000313" key="1">
    <source>
        <dbReference type="EMBL" id="CBW73990.1"/>
    </source>
</evidence>
<dbReference type="EMBL" id="FR687359">
    <property type="protein sequence ID" value="CBW73990.1"/>
    <property type="molecule type" value="Genomic_DNA"/>
</dbReference>
<protein>
    <submittedName>
        <fullName evidence="1">Uncharacterized protein</fullName>
    </submittedName>
</protein>